<accession>A0AAJ6VXX3</accession>
<evidence type="ECO:0000256" key="3">
    <source>
        <dbReference type="SAM" id="MobiDB-lite"/>
    </source>
</evidence>
<dbReference type="KEGG" id="goe:100909021"/>
<dbReference type="Proteomes" id="UP000694867">
    <property type="component" value="Unplaced"/>
</dbReference>
<dbReference type="CTD" id="40542"/>
<feature type="compositionally biased region" description="Basic and acidic residues" evidence="3">
    <location>
        <begin position="194"/>
        <end position="211"/>
    </location>
</feature>
<sequence length="211" mass="23800">MGLFGKEKSPKDQVRGWMSKLRKETYQLDRQMKNIQREEEKIKRSLKEAAKKGDRDVCLIYAKEIVRSRKAVSRVCASKAQINSVMLGINHQLASLRVAGSIQKSTEVMKSMQALVKVPEVAQTMQELSREMMKAGVIEEMMEDTMDEILDNNEELEEQAQEEIDKVLFEVTAGALGNAPAAVHGDLEEPGASKIDDEMESMRERLQALKS</sequence>
<keyword evidence="4" id="KW-1185">Reference proteome</keyword>
<evidence type="ECO:0000256" key="2">
    <source>
        <dbReference type="SAM" id="Coils"/>
    </source>
</evidence>
<evidence type="ECO:0000313" key="5">
    <source>
        <dbReference type="RefSeq" id="XP_003744328.1"/>
    </source>
</evidence>
<feature type="coiled-coil region" evidence="2">
    <location>
        <begin position="18"/>
        <end position="52"/>
    </location>
</feature>
<dbReference type="Pfam" id="PF03357">
    <property type="entry name" value="Snf7"/>
    <property type="match status" value="1"/>
</dbReference>
<dbReference type="GeneID" id="100909021"/>
<protein>
    <submittedName>
        <fullName evidence="5">Charged multivesicular body protein 3</fullName>
    </submittedName>
</protein>
<comment type="similarity">
    <text evidence="1">Belongs to the SNF7 family.</text>
</comment>
<feature type="region of interest" description="Disordered" evidence="3">
    <location>
        <begin position="181"/>
        <end position="211"/>
    </location>
</feature>
<dbReference type="Gene3D" id="6.10.140.1230">
    <property type="match status" value="1"/>
</dbReference>
<feature type="coiled-coil region" evidence="2">
    <location>
        <begin position="139"/>
        <end position="170"/>
    </location>
</feature>
<dbReference type="AlphaFoldDB" id="A0AAJ6VXX3"/>
<reference evidence="5" key="1">
    <citation type="submission" date="2025-08" db="UniProtKB">
        <authorList>
            <consortium name="RefSeq"/>
        </authorList>
    </citation>
    <scope>IDENTIFICATION</scope>
</reference>
<dbReference type="GO" id="GO:0007034">
    <property type="term" value="P:vacuolar transport"/>
    <property type="evidence" value="ECO:0007669"/>
    <property type="project" value="InterPro"/>
</dbReference>
<dbReference type="PANTHER" id="PTHR10476">
    <property type="entry name" value="CHARGED MULTIVESICULAR BODY PROTEIN"/>
    <property type="match status" value="1"/>
</dbReference>
<keyword evidence="2" id="KW-0175">Coiled coil</keyword>
<dbReference type="InterPro" id="IPR005024">
    <property type="entry name" value="Snf7_fam"/>
</dbReference>
<organism evidence="4 5">
    <name type="scientific">Galendromus occidentalis</name>
    <name type="common">western predatory mite</name>
    <dbReference type="NCBI Taxonomy" id="34638"/>
    <lineage>
        <taxon>Eukaryota</taxon>
        <taxon>Metazoa</taxon>
        <taxon>Ecdysozoa</taxon>
        <taxon>Arthropoda</taxon>
        <taxon>Chelicerata</taxon>
        <taxon>Arachnida</taxon>
        <taxon>Acari</taxon>
        <taxon>Parasitiformes</taxon>
        <taxon>Mesostigmata</taxon>
        <taxon>Gamasina</taxon>
        <taxon>Phytoseioidea</taxon>
        <taxon>Phytoseiidae</taxon>
        <taxon>Typhlodrominae</taxon>
        <taxon>Galendromus</taxon>
    </lineage>
</organism>
<proteinExistence type="inferred from homology"/>
<evidence type="ECO:0000313" key="4">
    <source>
        <dbReference type="Proteomes" id="UP000694867"/>
    </source>
</evidence>
<name>A0AAJ6VXX3_9ACAR</name>
<gene>
    <name evidence="5" type="primary">LOC100909021</name>
</gene>
<evidence type="ECO:0000256" key="1">
    <source>
        <dbReference type="ARBA" id="ARBA00006190"/>
    </source>
</evidence>
<dbReference type="RefSeq" id="XP_003744328.1">
    <property type="nucleotide sequence ID" value="XM_003744280.1"/>
</dbReference>